<comment type="caution">
    <text evidence="11">The sequence shown here is derived from an EMBL/GenBank/DDBJ whole genome shotgun (WGS) entry which is preliminary data.</text>
</comment>
<evidence type="ECO:0000256" key="9">
    <source>
        <dbReference type="SAM" id="MobiDB-lite"/>
    </source>
</evidence>
<dbReference type="PANTHER" id="PTHR23355">
    <property type="entry name" value="RIBONUCLEASE"/>
    <property type="match status" value="1"/>
</dbReference>
<dbReference type="Gene3D" id="2.40.50.140">
    <property type="entry name" value="Nucleic acid-binding proteins"/>
    <property type="match status" value="2"/>
</dbReference>
<dbReference type="InterPro" id="IPR001900">
    <property type="entry name" value="RNase_II/R"/>
</dbReference>
<comment type="similarity">
    <text evidence="8">Belongs to the RNR ribonuclease family. RNase R subfamily.</text>
</comment>
<evidence type="ECO:0000256" key="6">
    <source>
        <dbReference type="ARBA" id="ARBA00022839"/>
    </source>
</evidence>
<reference evidence="12" key="1">
    <citation type="journal article" date="2019" name="Int. J. Syst. Evol. Microbiol.">
        <title>The Global Catalogue of Microorganisms (GCM) 10K type strain sequencing project: providing services to taxonomists for standard genome sequencing and annotation.</title>
        <authorList>
            <consortium name="The Broad Institute Genomics Platform"/>
            <consortium name="The Broad Institute Genome Sequencing Center for Infectious Disease"/>
            <person name="Wu L."/>
            <person name="Ma J."/>
        </authorList>
    </citation>
    <scope>NUCLEOTIDE SEQUENCE [LARGE SCALE GENOMIC DNA]</scope>
    <source>
        <strain evidence="12">CGMCC 4.1469</strain>
    </source>
</reference>
<dbReference type="Proteomes" id="UP001596052">
    <property type="component" value="Unassembled WGS sequence"/>
</dbReference>
<dbReference type="NCBIfam" id="TIGR00358">
    <property type="entry name" value="3_prime_RNase"/>
    <property type="match status" value="1"/>
</dbReference>
<evidence type="ECO:0000256" key="7">
    <source>
        <dbReference type="ARBA" id="ARBA00022884"/>
    </source>
</evidence>
<keyword evidence="7 8" id="KW-0694">RNA-binding</keyword>
<accession>A0ABW0KM70</accession>
<dbReference type="Pfam" id="PF00575">
    <property type="entry name" value="S1"/>
    <property type="match status" value="1"/>
</dbReference>
<feature type="region of interest" description="Disordered" evidence="9">
    <location>
        <begin position="699"/>
        <end position="742"/>
    </location>
</feature>
<dbReference type="InterPro" id="IPR004476">
    <property type="entry name" value="RNase_II/RNase_R"/>
</dbReference>
<name>A0ABW0KM70_9BACT</name>
<keyword evidence="4 8" id="KW-0540">Nuclease</keyword>
<dbReference type="InterPro" id="IPR040476">
    <property type="entry name" value="CSD2"/>
</dbReference>
<evidence type="ECO:0000313" key="11">
    <source>
        <dbReference type="EMBL" id="MFC5454479.1"/>
    </source>
</evidence>
<dbReference type="GO" id="GO:0008859">
    <property type="term" value="F:exoribonuclease II activity"/>
    <property type="evidence" value="ECO:0007669"/>
    <property type="project" value="UniProtKB-EC"/>
</dbReference>
<evidence type="ECO:0000259" key="10">
    <source>
        <dbReference type="PROSITE" id="PS50126"/>
    </source>
</evidence>
<feature type="domain" description="S1 motif" evidence="10">
    <location>
        <begin position="613"/>
        <end position="694"/>
    </location>
</feature>
<comment type="catalytic activity">
    <reaction evidence="1 8">
        <text>Exonucleolytic cleavage in the 3'- to 5'-direction to yield nucleoside 5'-phosphates.</text>
        <dbReference type="EC" id="3.1.13.1"/>
    </reaction>
</comment>
<dbReference type="PROSITE" id="PS01175">
    <property type="entry name" value="RIBONUCLEASE_II"/>
    <property type="match status" value="1"/>
</dbReference>
<dbReference type="RefSeq" id="WP_377164602.1">
    <property type="nucleotide sequence ID" value="NZ_JBHSMQ010000002.1"/>
</dbReference>
<keyword evidence="6 8" id="KW-0269">Exonuclease</keyword>
<dbReference type="NCBIfam" id="TIGR02063">
    <property type="entry name" value="RNase_R"/>
    <property type="match status" value="1"/>
</dbReference>
<dbReference type="InterPro" id="IPR022966">
    <property type="entry name" value="RNase_II/R_CS"/>
</dbReference>
<comment type="function">
    <text evidence="8">3'-5' exoribonuclease that releases 5'-nucleoside monophosphates and is involved in maturation of structured RNAs.</text>
</comment>
<dbReference type="CDD" id="cd04471">
    <property type="entry name" value="S1_RNase_R"/>
    <property type="match status" value="1"/>
</dbReference>
<evidence type="ECO:0000313" key="12">
    <source>
        <dbReference type="Proteomes" id="UP001596052"/>
    </source>
</evidence>
<dbReference type="PANTHER" id="PTHR23355:SF9">
    <property type="entry name" value="DIS3-LIKE EXONUCLEASE 2"/>
    <property type="match status" value="1"/>
</dbReference>
<dbReference type="InterPro" id="IPR003029">
    <property type="entry name" value="S1_domain"/>
</dbReference>
<evidence type="ECO:0000256" key="1">
    <source>
        <dbReference type="ARBA" id="ARBA00001849"/>
    </source>
</evidence>
<evidence type="ECO:0000256" key="8">
    <source>
        <dbReference type="HAMAP-Rule" id="MF_01895"/>
    </source>
</evidence>
<protein>
    <recommendedName>
        <fullName evidence="8">Ribonuclease R</fullName>
        <shortName evidence="8">RNase R</shortName>
        <ecNumber evidence="8">3.1.13.1</ecNumber>
    </recommendedName>
</protein>
<dbReference type="InterPro" id="IPR011805">
    <property type="entry name" value="RNase_R"/>
</dbReference>
<evidence type="ECO:0000256" key="2">
    <source>
        <dbReference type="ARBA" id="ARBA00004496"/>
    </source>
</evidence>
<dbReference type="EC" id="3.1.13.1" evidence="8"/>
<gene>
    <name evidence="8 11" type="primary">rnr</name>
    <name evidence="11" type="ORF">ACFQDI_06385</name>
</gene>
<dbReference type="SMART" id="SM00955">
    <property type="entry name" value="RNB"/>
    <property type="match status" value="1"/>
</dbReference>
<dbReference type="SUPFAM" id="SSF50249">
    <property type="entry name" value="Nucleic acid-binding proteins"/>
    <property type="match status" value="3"/>
</dbReference>
<keyword evidence="5 8" id="KW-0378">Hydrolase</keyword>
<comment type="subcellular location">
    <subcellularLocation>
        <location evidence="2 8">Cytoplasm</location>
    </subcellularLocation>
</comment>
<proteinExistence type="inferred from homology"/>
<dbReference type="SMART" id="SM00316">
    <property type="entry name" value="S1"/>
    <property type="match status" value="1"/>
</dbReference>
<dbReference type="Pfam" id="PF08206">
    <property type="entry name" value="OB_RNB"/>
    <property type="match status" value="1"/>
</dbReference>
<keyword evidence="12" id="KW-1185">Reference proteome</keyword>
<sequence length="742" mass="84129">MEKKLLGLLGSEDYIPSNVPELLSQLGMKPNQQQVLQSLLKSLEKQGKIVRTKGNRYIVAKEADLVPGVIQITRGGRGFVQPDEAGLGEISIPDSKTETAMHGDRVLVRLDVKPGQQEKSGSVVKVLERRRSQFVGTLQRSRQFLHVTPDDPRLPGAIYVPEPRDVGRKPNVGDKVVVEITHWDSRKTAPEGEIIEVLGSPDEEGVDMLSVLRHYELPLHFPKNVLHEANTIAKSRPDNQPSAQECAGRVDCRPHNVITIDPDDAKDFDDAICIQRHGDQWKLWVHIADVSHYVLPGSALDVEAKKRGNSTYLVDRVIPMLPEALSNELCSLKPNVDRLTKCVEFVLSKDGHVVSSKFYAAVIRSKRRFTYKEAYGIIQVPPTNETEQMLHDAHAMAQKIRQQRFKDGSLDMDFPENKIRLDEHGKVLRIERIENDESHQLIEEYMLLANEAVAGRLMGLNRPSVYRVHESPKEKKLSDFREEVLSHRVQCGNLTHRPEVQKLLHRLSTLPIGPALKIGFLRSMMRARYAVEPLGHYGLAKPKYTHFTSPIRRYADLVVHRSLFDKVELNAGVAKQIAEHISATEKNSADAERDSKEVKLYAYLKAQIASKKPQPYAALVTDVRNFGFFVDVPDLGLSGVVPLSAIRDDFYVFDQASRQITGRHTRRVIRLGDNVVVQIYKLDSLKKQVDFQLVVPKEEFPRSRKSERPERRERDRSEIKSAPPRKPGHGHKRAQQGKKRKR</sequence>
<evidence type="ECO:0000256" key="5">
    <source>
        <dbReference type="ARBA" id="ARBA00022801"/>
    </source>
</evidence>
<dbReference type="EMBL" id="JBHSMQ010000002">
    <property type="protein sequence ID" value="MFC5454479.1"/>
    <property type="molecule type" value="Genomic_DNA"/>
</dbReference>
<dbReference type="InterPro" id="IPR013223">
    <property type="entry name" value="RNase_B_OB_dom"/>
</dbReference>
<dbReference type="Pfam" id="PF00773">
    <property type="entry name" value="RNB"/>
    <property type="match status" value="1"/>
</dbReference>
<dbReference type="PROSITE" id="PS50126">
    <property type="entry name" value="S1"/>
    <property type="match status" value="1"/>
</dbReference>
<keyword evidence="3 8" id="KW-0963">Cytoplasm</keyword>
<organism evidence="11 12">
    <name type="scientific">Prosthecobacter fluviatilis</name>
    <dbReference type="NCBI Taxonomy" id="445931"/>
    <lineage>
        <taxon>Bacteria</taxon>
        <taxon>Pseudomonadati</taxon>
        <taxon>Verrucomicrobiota</taxon>
        <taxon>Verrucomicrobiia</taxon>
        <taxon>Verrucomicrobiales</taxon>
        <taxon>Verrucomicrobiaceae</taxon>
        <taxon>Prosthecobacter</taxon>
    </lineage>
</organism>
<dbReference type="InterPro" id="IPR012340">
    <property type="entry name" value="NA-bd_OB-fold"/>
</dbReference>
<feature type="compositionally biased region" description="Basic residues" evidence="9">
    <location>
        <begin position="726"/>
        <end position="742"/>
    </location>
</feature>
<evidence type="ECO:0000256" key="3">
    <source>
        <dbReference type="ARBA" id="ARBA00022490"/>
    </source>
</evidence>
<feature type="compositionally biased region" description="Basic and acidic residues" evidence="9">
    <location>
        <begin position="699"/>
        <end position="719"/>
    </location>
</feature>
<dbReference type="InterPro" id="IPR050180">
    <property type="entry name" value="RNR_Ribonuclease"/>
</dbReference>
<evidence type="ECO:0000256" key="4">
    <source>
        <dbReference type="ARBA" id="ARBA00022722"/>
    </source>
</evidence>
<dbReference type="Pfam" id="PF17876">
    <property type="entry name" value="CSD2"/>
    <property type="match status" value="1"/>
</dbReference>
<dbReference type="HAMAP" id="MF_01895">
    <property type="entry name" value="RNase_R"/>
    <property type="match status" value="1"/>
</dbReference>